<sequence>MLELKRQPEYYLYLVRSVMDSFGCASRSSLIHLPETRLGQIGCGRQNTPIQSVELPSRIALRIWMLVPSLWLRRCAQCTQLYDHVDLQLPVQKTELEKTKVK</sequence>
<reference evidence="3 5" key="2">
    <citation type="submission" date="2024-07" db="EMBL/GenBank/DDBJ databases">
        <authorList>
            <person name="Akdeniz Z."/>
        </authorList>
    </citation>
    <scope>NUCLEOTIDE SEQUENCE [LARGE SCALE GENOMIC DNA]</scope>
</reference>
<evidence type="ECO:0000313" key="5">
    <source>
        <dbReference type="Proteomes" id="UP001642409"/>
    </source>
</evidence>
<dbReference type="EMBL" id="CAXDID020000676">
    <property type="protein sequence ID" value="CAL6109811.1"/>
    <property type="molecule type" value="Genomic_DNA"/>
</dbReference>
<reference evidence="1" key="1">
    <citation type="submission" date="2023-06" db="EMBL/GenBank/DDBJ databases">
        <authorList>
            <person name="Kurt Z."/>
        </authorList>
    </citation>
    <scope>NUCLEOTIDE SEQUENCE</scope>
</reference>
<dbReference type="Proteomes" id="UP001642409">
    <property type="component" value="Unassembled WGS sequence"/>
</dbReference>
<evidence type="ECO:0000313" key="3">
    <source>
        <dbReference type="EMBL" id="CAL6109807.1"/>
    </source>
</evidence>
<proteinExistence type="predicted"/>
<name>A0AA86NZ35_9EUKA</name>
<dbReference type="EMBL" id="CATOUU010000400">
    <property type="protein sequence ID" value="CAI9928458.1"/>
    <property type="molecule type" value="Genomic_DNA"/>
</dbReference>
<evidence type="ECO:0000313" key="1">
    <source>
        <dbReference type="EMBL" id="CAI9928456.1"/>
    </source>
</evidence>
<gene>
    <name evidence="1" type="ORF">HINF_LOCUS16101</name>
    <name evidence="2" type="ORF">HINF_LOCUS16103</name>
    <name evidence="3" type="ORF">HINF_LOCUS75619</name>
    <name evidence="4" type="ORF">HINF_LOCUS75621</name>
</gene>
<dbReference type="AlphaFoldDB" id="A0AA86NZ35"/>
<protein>
    <submittedName>
        <fullName evidence="3">Hypothetical_protein</fullName>
    </submittedName>
</protein>
<accession>A0AA86NZ35</accession>
<keyword evidence="5" id="KW-1185">Reference proteome</keyword>
<dbReference type="EMBL" id="CAXDID020000676">
    <property type="protein sequence ID" value="CAL6109807.1"/>
    <property type="molecule type" value="Genomic_DNA"/>
</dbReference>
<dbReference type="EMBL" id="CATOUU010000400">
    <property type="protein sequence ID" value="CAI9928456.1"/>
    <property type="molecule type" value="Genomic_DNA"/>
</dbReference>
<evidence type="ECO:0000313" key="2">
    <source>
        <dbReference type="EMBL" id="CAI9928458.1"/>
    </source>
</evidence>
<comment type="caution">
    <text evidence="1">The sequence shown here is derived from an EMBL/GenBank/DDBJ whole genome shotgun (WGS) entry which is preliminary data.</text>
</comment>
<organism evidence="1">
    <name type="scientific">Hexamita inflata</name>
    <dbReference type="NCBI Taxonomy" id="28002"/>
    <lineage>
        <taxon>Eukaryota</taxon>
        <taxon>Metamonada</taxon>
        <taxon>Diplomonadida</taxon>
        <taxon>Hexamitidae</taxon>
        <taxon>Hexamitinae</taxon>
        <taxon>Hexamita</taxon>
    </lineage>
</organism>
<evidence type="ECO:0000313" key="4">
    <source>
        <dbReference type="EMBL" id="CAL6109811.1"/>
    </source>
</evidence>